<dbReference type="EMBL" id="JAAZON010000217">
    <property type="protein sequence ID" value="NMC62538.1"/>
    <property type="molecule type" value="Genomic_DNA"/>
</dbReference>
<accession>A0A7X9FRI4</accession>
<gene>
    <name evidence="1" type="ORF">GYA55_05150</name>
</gene>
<evidence type="ECO:0000313" key="1">
    <source>
        <dbReference type="EMBL" id="NMC62538.1"/>
    </source>
</evidence>
<sequence>MTNRITEELSRLAFECHDNCVLCGYKFQEGDTSHLGYGTDDEPLYVCEECSKKLKETAVRFYFIPRAYTVPKKESKLWRYTDFAKYVSMLSTKGLYFARADCFQDSFEGAKGLKKNKSKWNDYYLHFFREAIKNPPDSYECTLSDEEVEKQAERLLGEFEFGGEIEKKSTFINCWHESEYESEAMWRLYSSFLENAIAVRTSYHSLYQALGCNPSIDIGRVNYINFQKRYASADHAFWYKRMSFEHEKEVRALFINRDCPDKGKIVPCDLSILIEEVFVSPSAPLWFTQLVNDVNEKYGVNKKVSPSELIQEPFF</sequence>
<evidence type="ECO:0008006" key="3">
    <source>
        <dbReference type="Google" id="ProtNLM"/>
    </source>
</evidence>
<reference evidence="1 2" key="1">
    <citation type="journal article" date="2020" name="Biotechnol. Biofuels">
        <title>New insights from the biogas microbiome by comprehensive genome-resolved metagenomics of nearly 1600 species originating from multiple anaerobic digesters.</title>
        <authorList>
            <person name="Campanaro S."/>
            <person name="Treu L."/>
            <person name="Rodriguez-R L.M."/>
            <person name="Kovalovszki A."/>
            <person name="Ziels R.M."/>
            <person name="Maus I."/>
            <person name="Zhu X."/>
            <person name="Kougias P.G."/>
            <person name="Basile A."/>
            <person name="Luo G."/>
            <person name="Schluter A."/>
            <person name="Konstantinidis K.T."/>
            <person name="Angelidaki I."/>
        </authorList>
    </citation>
    <scope>NUCLEOTIDE SEQUENCE [LARGE SCALE GENOMIC DNA]</scope>
    <source>
        <strain evidence="1">AS27yjCOA_65</strain>
    </source>
</reference>
<dbReference type="AlphaFoldDB" id="A0A7X9FRI4"/>
<name>A0A7X9FRI4_9DELT</name>
<protein>
    <recommendedName>
        <fullName evidence="3">DUF2971 domain-containing protein</fullName>
    </recommendedName>
</protein>
<evidence type="ECO:0000313" key="2">
    <source>
        <dbReference type="Proteomes" id="UP000524246"/>
    </source>
</evidence>
<comment type="caution">
    <text evidence="1">The sequence shown here is derived from an EMBL/GenBank/DDBJ whole genome shotgun (WGS) entry which is preliminary data.</text>
</comment>
<organism evidence="1 2">
    <name type="scientific">SAR324 cluster bacterium</name>
    <dbReference type="NCBI Taxonomy" id="2024889"/>
    <lineage>
        <taxon>Bacteria</taxon>
        <taxon>Deltaproteobacteria</taxon>
        <taxon>SAR324 cluster</taxon>
    </lineage>
</organism>
<proteinExistence type="predicted"/>
<dbReference type="Proteomes" id="UP000524246">
    <property type="component" value="Unassembled WGS sequence"/>
</dbReference>